<comment type="caution">
    <text evidence="1">The sequence shown here is derived from an EMBL/GenBank/DDBJ whole genome shotgun (WGS) entry which is preliminary data.</text>
</comment>
<dbReference type="Proteomes" id="UP000789572">
    <property type="component" value="Unassembled WGS sequence"/>
</dbReference>
<dbReference type="AlphaFoldDB" id="A0A9N9C9I3"/>
<gene>
    <name evidence="1" type="ORF">POCULU_LOCUS7212</name>
</gene>
<evidence type="ECO:0000313" key="1">
    <source>
        <dbReference type="EMBL" id="CAG8595868.1"/>
    </source>
</evidence>
<organism evidence="1 2">
    <name type="scientific">Paraglomus occultum</name>
    <dbReference type="NCBI Taxonomy" id="144539"/>
    <lineage>
        <taxon>Eukaryota</taxon>
        <taxon>Fungi</taxon>
        <taxon>Fungi incertae sedis</taxon>
        <taxon>Mucoromycota</taxon>
        <taxon>Glomeromycotina</taxon>
        <taxon>Glomeromycetes</taxon>
        <taxon>Paraglomerales</taxon>
        <taxon>Paraglomeraceae</taxon>
        <taxon>Paraglomus</taxon>
    </lineage>
</organism>
<proteinExistence type="predicted"/>
<dbReference type="EMBL" id="CAJVPJ010001553">
    <property type="protein sequence ID" value="CAG8595868.1"/>
    <property type="molecule type" value="Genomic_DNA"/>
</dbReference>
<accession>A0A9N9C9I3</accession>
<sequence>MLLSLLLTEKKTELGKPPNSYSFGDMWSGDHKVPNSSSIVTQRLPLASDNGKKQSMSAPVLANYYPLFNRFESSMLEYSKSMVMLKSPYRTFSPNRFGNNPNDLLDCIDLDD</sequence>
<protein>
    <submittedName>
        <fullName evidence="1">2601_t:CDS:1</fullName>
    </submittedName>
</protein>
<reference evidence="1" key="1">
    <citation type="submission" date="2021-06" db="EMBL/GenBank/DDBJ databases">
        <authorList>
            <person name="Kallberg Y."/>
            <person name="Tangrot J."/>
            <person name="Rosling A."/>
        </authorList>
    </citation>
    <scope>NUCLEOTIDE SEQUENCE</scope>
    <source>
        <strain evidence="1">IA702</strain>
    </source>
</reference>
<keyword evidence="2" id="KW-1185">Reference proteome</keyword>
<evidence type="ECO:0000313" key="2">
    <source>
        <dbReference type="Proteomes" id="UP000789572"/>
    </source>
</evidence>
<name>A0A9N9C9I3_9GLOM</name>